<gene>
    <name evidence="1" type="ORF">CK203_036411</name>
</gene>
<protein>
    <recommendedName>
        <fullName evidence="3">Reverse transcriptase Ty1/copia-type domain-containing protein</fullName>
    </recommendedName>
</protein>
<comment type="caution">
    <text evidence="1">The sequence shown here is derived from an EMBL/GenBank/DDBJ whole genome shotgun (WGS) entry which is preliminary data.</text>
</comment>
<accession>A0A438HYR1</accession>
<dbReference type="EMBL" id="QGNW01000162">
    <property type="protein sequence ID" value="RVW89585.1"/>
    <property type="molecule type" value="Genomic_DNA"/>
</dbReference>
<evidence type="ECO:0008006" key="3">
    <source>
        <dbReference type="Google" id="ProtNLM"/>
    </source>
</evidence>
<organism evidence="1 2">
    <name type="scientific">Vitis vinifera</name>
    <name type="common">Grape</name>
    <dbReference type="NCBI Taxonomy" id="29760"/>
    <lineage>
        <taxon>Eukaryota</taxon>
        <taxon>Viridiplantae</taxon>
        <taxon>Streptophyta</taxon>
        <taxon>Embryophyta</taxon>
        <taxon>Tracheophyta</taxon>
        <taxon>Spermatophyta</taxon>
        <taxon>Magnoliopsida</taxon>
        <taxon>eudicotyledons</taxon>
        <taxon>Gunneridae</taxon>
        <taxon>Pentapetalae</taxon>
        <taxon>rosids</taxon>
        <taxon>Vitales</taxon>
        <taxon>Vitaceae</taxon>
        <taxon>Viteae</taxon>
        <taxon>Vitis</taxon>
    </lineage>
</organism>
<proteinExistence type="predicted"/>
<evidence type="ECO:0000313" key="1">
    <source>
        <dbReference type="EMBL" id="RVW89585.1"/>
    </source>
</evidence>
<reference evidence="1 2" key="1">
    <citation type="journal article" date="2018" name="PLoS Genet.">
        <title>Population sequencing reveals clonal diversity and ancestral inbreeding in the grapevine cultivar Chardonnay.</title>
        <authorList>
            <person name="Roach M.J."/>
            <person name="Johnson D.L."/>
            <person name="Bohlmann J."/>
            <person name="van Vuuren H.J."/>
            <person name="Jones S.J."/>
            <person name="Pretorius I.S."/>
            <person name="Schmidt S.A."/>
            <person name="Borneman A.R."/>
        </authorList>
    </citation>
    <scope>NUCLEOTIDE SEQUENCE [LARGE SCALE GENOMIC DNA]</scope>
    <source>
        <strain evidence="2">cv. Chardonnay</strain>
        <tissue evidence="1">Leaf</tissue>
    </source>
</reference>
<dbReference type="Proteomes" id="UP000288805">
    <property type="component" value="Unassembled WGS sequence"/>
</dbReference>
<evidence type="ECO:0000313" key="2">
    <source>
        <dbReference type="Proteomes" id="UP000288805"/>
    </source>
</evidence>
<name>A0A438HYR1_VITVI</name>
<sequence>MKMDMGRYVQYPEHRTFAESKSSLCYDCTTRTSTDHDSDKGSKRQPHEFAVQASGRNLGGDRKDKIVICSNCKQKGHEADSCFQRIVIQNGGVTGHTQPQDCNSRMLIRVGEQREGAQQTREVFFSSDNKAKECFDLIHCDLWELIGFLLLVEDTIYFIGCKTPYEILYGQTPSYKHIRTFGCLCYAHDQNRDKDKFASRSRKEFLYFNNNVNSSLTHNRVVDFSADDEDPYMQNDMEEQQASVSDVEHEIDVEMGHNMEMTTDGNTEVGDRGDIDVSRPMVSEEYCEGLGTASNGLYIMPFSTAPKCWFTKLAATLTGYGFKQSYSDYSLFTYKAQHIQLNVLVYVDDLIISGNDGMVVQ</sequence>
<dbReference type="AlphaFoldDB" id="A0A438HYR1"/>